<reference evidence="9" key="1">
    <citation type="journal article" date="2021" name="PeerJ">
        <title>Extensive microbial diversity within the chicken gut microbiome revealed by metagenomics and culture.</title>
        <authorList>
            <person name="Gilroy R."/>
            <person name="Ravi A."/>
            <person name="Getino M."/>
            <person name="Pursley I."/>
            <person name="Horton D.L."/>
            <person name="Alikhan N.F."/>
            <person name="Baker D."/>
            <person name="Gharbi K."/>
            <person name="Hall N."/>
            <person name="Watson M."/>
            <person name="Adriaenssens E.M."/>
            <person name="Foster-Nyarko E."/>
            <person name="Jarju S."/>
            <person name="Secka A."/>
            <person name="Antonio M."/>
            <person name="Oren A."/>
            <person name="Chaudhuri R.R."/>
            <person name="La Ragione R."/>
            <person name="Hildebrand F."/>
            <person name="Pallen M.J."/>
        </authorList>
    </citation>
    <scope>NUCLEOTIDE SEQUENCE</scope>
    <source>
        <strain evidence="9">14975</strain>
    </source>
</reference>
<evidence type="ECO:0000259" key="8">
    <source>
        <dbReference type="Pfam" id="PF01694"/>
    </source>
</evidence>
<dbReference type="AlphaFoldDB" id="A0A9D1VC69"/>
<evidence type="ECO:0000313" key="10">
    <source>
        <dbReference type="Proteomes" id="UP000823964"/>
    </source>
</evidence>
<proteinExistence type="inferred from homology"/>
<feature type="transmembrane region" description="Helical" evidence="7">
    <location>
        <begin position="192"/>
        <end position="214"/>
    </location>
</feature>
<dbReference type="Proteomes" id="UP000823964">
    <property type="component" value="Unassembled WGS sequence"/>
</dbReference>
<evidence type="ECO:0000256" key="2">
    <source>
        <dbReference type="ARBA" id="ARBA00009045"/>
    </source>
</evidence>
<feature type="transmembrane region" description="Helical" evidence="7">
    <location>
        <begin position="6"/>
        <end position="26"/>
    </location>
</feature>
<keyword evidence="6 7" id="KW-0472">Membrane</keyword>
<dbReference type="PANTHER" id="PTHR43731">
    <property type="entry name" value="RHOMBOID PROTEASE"/>
    <property type="match status" value="1"/>
</dbReference>
<comment type="similarity">
    <text evidence="2">Belongs to the peptidase S54 family.</text>
</comment>
<dbReference type="PANTHER" id="PTHR43731:SF14">
    <property type="entry name" value="PRESENILIN-ASSOCIATED RHOMBOID-LIKE PROTEIN, MITOCHONDRIAL"/>
    <property type="match status" value="1"/>
</dbReference>
<feature type="transmembrane region" description="Helical" evidence="7">
    <location>
        <begin position="70"/>
        <end position="93"/>
    </location>
</feature>
<gene>
    <name evidence="9" type="ORF">H9862_07345</name>
</gene>
<keyword evidence="3 7" id="KW-0812">Transmembrane</keyword>
<dbReference type="GO" id="GO:0004252">
    <property type="term" value="F:serine-type endopeptidase activity"/>
    <property type="evidence" value="ECO:0007669"/>
    <property type="project" value="InterPro"/>
</dbReference>
<evidence type="ECO:0000256" key="1">
    <source>
        <dbReference type="ARBA" id="ARBA00004141"/>
    </source>
</evidence>
<dbReference type="GO" id="GO:0006508">
    <property type="term" value="P:proteolysis"/>
    <property type="evidence" value="ECO:0007669"/>
    <property type="project" value="UniProtKB-KW"/>
</dbReference>
<feature type="transmembrane region" description="Helical" evidence="7">
    <location>
        <begin position="220"/>
        <end position="236"/>
    </location>
</feature>
<dbReference type="GO" id="GO:0016020">
    <property type="term" value="C:membrane"/>
    <property type="evidence" value="ECO:0007669"/>
    <property type="project" value="UniProtKB-SubCell"/>
</dbReference>
<feature type="transmembrane region" description="Helical" evidence="7">
    <location>
        <begin position="105"/>
        <end position="126"/>
    </location>
</feature>
<keyword evidence="5 7" id="KW-1133">Transmembrane helix</keyword>
<keyword evidence="4" id="KW-0378">Hydrolase</keyword>
<dbReference type="InterPro" id="IPR050925">
    <property type="entry name" value="Rhomboid_protease_S54"/>
</dbReference>
<comment type="caution">
    <text evidence="9">The sequence shown here is derived from an EMBL/GenBank/DDBJ whole genome shotgun (WGS) entry which is preliminary data.</text>
</comment>
<comment type="subcellular location">
    <subcellularLocation>
        <location evidence="1">Membrane</location>
        <topology evidence="1">Multi-pass membrane protein</topology>
    </subcellularLocation>
</comment>
<accession>A0A9D1VC69</accession>
<evidence type="ECO:0000313" key="9">
    <source>
        <dbReference type="EMBL" id="HIX20398.1"/>
    </source>
</evidence>
<name>A0A9D1VC69_9BACT</name>
<evidence type="ECO:0000256" key="7">
    <source>
        <dbReference type="SAM" id="Phobius"/>
    </source>
</evidence>
<reference evidence="9" key="2">
    <citation type="submission" date="2021-04" db="EMBL/GenBank/DDBJ databases">
        <authorList>
            <person name="Gilroy R."/>
        </authorList>
    </citation>
    <scope>NUCLEOTIDE SEQUENCE</scope>
    <source>
        <strain evidence="9">14975</strain>
    </source>
</reference>
<keyword evidence="9" id="KW-0645">Protease</keyword>
<evidence type="ECO:0000256" key="4">
    <source>
        <dbReference type="ARBA" id="ARBA00022801"/>
    </source>
</evidence>
<evidence type="ECO:0000256" key="6">
    <source>
        <dbReference type="ARBA" id="ARBA00023136"/>
    </source>
</evidence>
<evidence type="ECO:0000256" key="3">
    <source>
        <dbReference type="ARBA" id="ARBA00022692"/>
    </source>
</evidence>
<dbReference type="EMBL" id="DXFQ01000137">
    <property type="protein sequence ID" value="HIX20398.1"/>
    <property type="molecule type" value="Genomic_DNA"/>
</dbReference>
<sequence>MNQFRLTVTQALITINVVVYIVGLFVRQPAIFCISDPVIAGNGPATPVLEIIGAYSWYTCFIEGELWRLITYQFLHANFTHLLFNMWALYFFGPVIEYALGPKRYLAFYLLCGVAGALFSSALGSLGLYGTGSAVPPAILSLYLDYIGVGGILLWQLIPLIGASAAIYGVMTATAILYPRVNISLLFPPVTLSLRAFALIIIGVAAATVLLGWTNAGGEAGHLGGILMGALLVWLFRRFGRLNA</sequence>
<dbReference type="InterPro" id="IPR022764">
    <property type="entry name" value="Peptidase_S54_rhomboid_dom"/>
</dbReference>
<dbReference type="InterPro" id="IPR035952">
    <property type="entry name" value="Rhomboid-like_sf"/>
</dbReference>
<dbReference type="Gene3D" id="1.20.1540.10">
    <property type="entry name" value="Rhomboid-like"/>
    <property type="match status" value="1"/>
</dbReference>
<feature type="domain" description="Peptidase S54 rhomboid" evidence="8">
    <location>
        <begin position="64"/>
        <end position="238"/>
    </location>
</feature>
<organism evidence="9 10">
    <name type="scientific">Candidatus Akkermansia intestinigallinarum</name>
    <dbReference type="NCBI Taxonomy" id="2838431"/>
    <lineage>
        <taxon>Bacteria</taxon>
        <taxon>Pseudomonadati</taxon>
        <taxon>Verrucomicrobiota</taxon>
        <taxon>Verrucomicrobiia</taxon>
        <taxon>Verrucomicrobiales</taxon>
        <taxon>Akkermansiaceae</taxon>
        <taxon>Akkermansia</taxon>
    </lineage>
</organism>
<dbReference type="Pfam" id="PF01694">
    <property type="entry name" value="Rhomboid"/>
    <property type="match status" value="1"/>
</dbReference>
<evidence type="ECO:0000256" key="5">
    <source>
        <dbReference type="ARBA" id="ARBA00022989"/>
    </source>
</evidence>
<protein>
    <submittedName>
        <fullName evidence="9">Rhomboid family intramembrane serine protease</fullName>
    </submittedName>
</protein>
<feature type="transmembrane region" description="Helical" evidence="7">
    <location>
        <begin position="146"/>
        <end position="171"/>
    </location>
</feature>
<dbReference type="SUPFAM" id="SSF144091">
    <property type="entry name" value="Rhomboid-like"/>
    <property type="match status" value="1"/>
</dbReference>